<dbReference type="Pfam" id="PF12776">
    <property type="entry name" value="Myb_DNA-bind_3"/>
    <property type="match status" value="1"/>
</dbReference>
<dbReference type="PANTHER" id="PTHR46929:SF3">
    <property type="entry name" value="MYB_SANT-LIKE DOMAIN-CONTAINING PROTEIN"/>
    <property type="match status" value="1"/>
</dbReference>
<dbReference type="InterPro" id="IPR024752">
    <property type="entry name" value="Myb/SANT-like_dom"/>
</dbReference>
<dbReference type="InParanoid" id="A0A1B7MTB6"/>
<feature type="compositionally biased region" description="Basic and acidic residues" evidence="1">
    <location>
        <begin position="1"/>
        <end position="10"/>
    </location>
</feature>
<sequence>MSSENDKDSSDPTAESTAATGKGMKTKKNMPSTSTNTVWKSNDDAMLIATLLKEREEGCQSDSGFEPKSFIACAEALKSSEKMSVWIAKSSGSCHNHWGKLKKDFAVVKKLREQSGFGWDNTLKNPFDDVMGLGMSQIEEFTIAFWPRQVMSKSEYGRRN</sequence>
<dbReference type="AlphaFoldDB" id="A0A1B7MTB6"/>
<feature type="compositionally biased region" description="Polar residues" evidence="1">
    <location>
        <begin position="29"/>
        <end position="39"/>
    </location>
</feature>
<dbReference type="OrthoDB" id="3255758at2759"/>
<accession>A0A1B7MTB6</accession>
<proteinExistence type="predicted"/>
<dbReference type="EMBL" id="KV448463">
    <property type="protein sequence ID" value="OAX35831.1"/>
    <property type="molecule type" value="Genomic_DNA"/>
</dbReference>
<evidence type="ECO:0000256" key="1">
    <source>
        <dbReference type="SAM" id="MobiDB-lite"/>
    </source>
</evidence>
<evidence type="ECO:0000259" key="2">
    <source>
        <dbReference type="Pfam" id="PF12776"/>
    </source>
</evidence>
<feature type="region of interest" description="Disordered" evidence="1">
    <location>
        <begin position="1"/>
        <end position="39"/>
    </location>
</feature>
<reference evidence="3 4" key="1">
    <citation type="submission" date="2016-06" db="EMBL/GenBank/DDBJ databases">
        <title>Comparative genomics of the ectomycorrhizal sister species Rhizopogon vinicolor and Rhizopogon vesiculosus (Basidiomycota: Boletales) reveals a divergence of the mating type B locus.</title>
        <authorList>
            <consortium name="DOE Joint Genome Institute"/>
            <person name="Mujic A.B."/>
            <person name="Kuo A."/>
            <person name="Tritt A."/>
            <person name="Lipzen A."/>
            <person name="Chen C."/>
            <person name="Johnson J."/>
            <person name="Sharma A."/>
            <person name="Barry K."/>
            <person name="Grigoriev I.V."/>
            <person name="Spatafora J.W."/>
        </authorList>
    </citation>
    <scope>NUCLEOTIDE SEQUENCE [LARGE SCALE GENOMIC DNA]</scope>
    <source>
        <strain evidence="3 4">AM-OR11-026</strain>
    </source>
</reference>
<evidence type="ECO:0000313" key="4">
    <source>
        <dbReference type="Proteomes" id="UP000092154"/>
    </source>
</evidence>
<organism evidence="3 4">
    <name type="scientific">Rhizopogon vinicolor AM-OR11-026</name>
    <dbReference type="NCBI Taxonomy" id="1314800"/>
    <lineage>
        <taxon>Eukaryota</taxon>
        <taxon>Fungi</taxon>
        <taxon>Dikarya</taxon>
        <taxon>Basidiomycota</taxon>
        <taxon>Agaricomycotina</taxon>
        <taxon>Agaricomycetes</taxon>
        <taxon>Agaricomycetidae</taxon>
        <taxon>Boletales</taxon>
        <taxon>Suillineae</taxon>
        <taxon>Rhizopogonaceae</taxon>
        <taxon>Rhizopogon</taxon>
    </lineage>
</organism>
<keyword evidence="4" id="KW-1185">Reference proteome</keyword>
<feature type="domain" description="Myb/SANT-like" evidence="2">
    <location>
        <begin position="39"/>
        <end position="123"/>
    </location>
</feature>
<gene>
    <name evidence="3" type="ORF">K503DRAFT_784794</name>
</gene>
<evidence type="ECO:0000313" key="3">
    <source>
        <dbReference type="EMBL" id="OAX35831.1"/>
    </source>
</evidence>
<protein>
    <recommendedName>
        <fullName evidence="2">Myb/SANT-like domain-containing protein</fullName>
    </recommendedName>
</protein>
<name>A0A1B7MTB6_9AGAM</name>
<dbReference type="Proteomes" id="UP000092154">
    <property type="component" value="Unassembled WGS sequence"/>
</dbReference>
<dbReference type="STRING" id="1314800.A0A1B7MTB6"/>
<dbReference type="PANTHER" id="PTHR46929">
    <property type="entry name" value="EXPRESSED PROTEIN"/>
    <property type="match status" value="1"/>
</dbReference>